<dbReference type="Proteomes" id="UP000662466">
    <property type="component" value="Unassembled WGS sequence"/>
</dbReference>
<evidence type="ECO:0000256" key="1">
    <source>
        <dbReference type="SAM" id="MobiDB-lite"/>
    </source>
</evidence>
<evidence type="ECO:0000313" key="2">
    <source>
        <dbReference type="EMBL" id="KAF7166891.1"/>
    </source>
</evidence>
<reference evidence="2" key="1">
    <citation type="submission" date="2020-06" db="EMBL/GenBank/DDBJ databases">
        <title>Draft genome sequences of strains closely related to Aspergillus parafelis and Aspergillus hiratsukae.</title>
        <authorList>
            <person name="Dos Santos R.A.C."/>
            <person name="Rivero-Menendez O."/>
            <person name="Steenwyk J.L."/>
            <person name="Mead M.E."/>
            <person name="Goldman G.H."/>
            <person name="Alastruey-Izquierdo A."/>
            <person name="Rokas A."/>
        </authorList>
    </citation>
    <scope>NUCLEOTIDE SEQUENCE</scope>
    <source>
        <strain evidence="2">CNM-CM6106</strain>
    </source>
</reference>
<sequence length="318" mass="35848">MTPVERRIEDAKNADRQAVRRAMLKLEQRAEWKHADPEEQSCLEEATKQQIMDTRIRDGCAAVCVADSLGYTEQSISATWDNGNAAWVVASHMEITNSDVRTGRSPVGHNSAPIDGWESKGKGPLLPGPWGLDGQGRGAIPLISPKAWEWCEAELRDKAQRWQETEGIAWWNSVLHTPFLSSSLFKDLAKLSADSLRYICAVTWKSDDKWDMDWDRNWCMGYGRIGGEFARTFGGKCIATGVWTYECARPKDRSPADCERLREAATRAMKNSFFKETLALWYYNAHIVLEILSAFPALDYLALPNFLHLPFLTVGLTS</sequence>
<dbReference type="AlphaFoldDB" id="A0A8H6Q495"/>
<gene>
    <name evidence="2" type="ORF">CNMCM6106_002535</name>
</gene>
<accession>A0A8H6Q495</accession>
<dbReference type="EMBL" id="JACBAF010002128">
    <property type="protein sequence ID" value="KAF7166891.1"/>
    <property type="molecule type" value="Genomic_DNA"/>
</dbReference>
<organism evidence="2 3">
    <name type="scientific">Aspergillus hiratsukae</name>
    <dbReference type="NCBI Taxonomy" id="1194566"/>
    <lineage>
        <taxon>Eukaryota</taxon>
        <taxon>Fungi</taxon>
        <taxon>Dikarya</taxon>
        <taxon>Ascomycota</taxon>
        <taxon>Pezizomycotina</taxon>
        <taxon>Eurotiomycetes</taxon>
        <taxon>Eurotiomycetidae</taxon>
        <taxon>Eurotiales</taxon>
        <taxon>Aspergillaceae</taxon>
        <taxon>Aspergillus</taxon>
        <taxon>Aspergillus subgen. Fumigati</taxon>
    </lineage>
</organism>
<evidence type="ECO:0000313" key="3">
    <source>
        <dbReference type="Proteomes" id="UP000662466"/>
    </source>
</evidence>
<protein>
    <submittedName>
        <fullName evidence="2">Uncharacterized protein</fullName>
    </submittedName>
</protein>
<comment type="caution">
    <text evidence="2">The sequence shown here is derived from an EMBL/GenBank/DDBJ whole genome shotgun (WGS) entry which is preliminary data.</text>
</comment>
<proteinExistence type="predicted"/>
<name>A0A8H6Q495_9EURO</name>
<feature type="region of interest" description="Disordered" evidence="1">
    <location>
        <begin position="100"/>
        <end position="120"/>
    </location>
</feature>